<dbReference type="GO" id="GO:0005789">
    <property type="term" value="C:endoplasmic reticulum membrane"/>
    <property type="evidence" value="ECO:0007669"/>
    <property type="project" value="UniProtKB-SubCell"/>
</dbReference>
<dbReference type="InterPro" id="IPR035952">
    <property type="entry name" value="Rhomboid-like_sf"/>
</dbReference>
<comment type="subcellular location">
    <subcellularLocation>
        <location evidence="1 7">Endoplasmic reticulum membrane</location>
        <topology evidence="1 7">Multi-pass membrane protein</topology>
    </subcellularLocation>
</comment>
<name>A0A9P6PYF6_9FUNG</name>
<gene>
    <name evidence="9" type="primary">DERL1</name>
    <name evidence="9" type="ORF">DFQ27_005556</name>
</gene>
<feature type="transmembrane region" description="Helical" evidence="7">
    <location>
        <begin position="155"/>
        <end position="183"/>
    </location>
</feature>
<dbReference type="InterPro" id="IPR007599">
    <property type="entry name" value="DER1"/>
</dbReference>
<evidence type="ECO:0000256" key="5">
    <source>
        <dbReference type="ARBA" id="ARBA00022989"/>
    </source>
</evidence>
<evidence type="ECO:0000313" key="10">
    <source>
        <dbReference type="Proteomes" id="UP000807716"/>
    </source>
</evidence>
<evidence type="ECO:0000313" key="9">
    <source>
        <dbReference type="EMBL" id="KAG0256664.1"/>
    </source>
</evidence>
<comment type="caution">
    <text evidence="9">The sequence shown here is derived from an EMBL/GenBank/DDBJ whole genome shotgun (WGS) entry which is preliminary data.</text>
</comment>
<dbReference type="SUPFAM" id="SSF144091">
    <property type="entry name" value="Rhomboid-like"/>
    <property type="match status" value="1"/>
</dbReference>
<keyword evidence="6 7" id="KW-0472">Membrane</keyword>
<dbReference type="Proteomes" id="UP000807716">
    <property type="component" value="Unassembled WGS sequence"/>
</dbReference>
<proteinExistence type="inferred from homology"/>
<keyword evidence="4 7" id="KW-0256">Endoplasmic reticulum</keyword>
<accession>A0A9P6PYF6</accession>
<dbReference type="Pfam" id="PF04511">
    <property type="entry name" value="DER1"/>
    <property type="match status" value="1"/>
</dbReference>
<dbReference type="AlphaFoldDB" id="A0A9P6PYF6"/>
<evidence type="ECO:0000256" key="1">
    <source>
        <dbReference type="ARBA" id="ARBA00004477"/>
    </source>
</evidence>
<organism evidence="9 10">
    <name type="scientific">Actinomortierella ambigua</name>
    <dbReference type="NCBI Taxonomy" id="1343610"/>
    <lineage>
        <taxon>Eukaryota</taxon>
        <taxon>Fungi</taxon>
        <taxon>Fungi incertae sedis</taxon>
        <taxon>Mucoromycota</taxon>
        <taxon>Mortierellomycotina</taxon>
        <taxon>Mortierellomycetes</taxon>
        <taxon>Mortierellales</taxon>
        <taxon>Mortierellaceae</taxon>
        <taxon>Actinomortierella</taxon>
    </lineage>
</organism>
<evidence type="ECO:0000256" key="7">
    <source>
        <dbReference type="RuleBase" id="RU363059"/>
    </source>
</evidence>
<keyword evidence="5 7" id="KW-1133">Transmembrane helix</keyword>
<dbReference type="EMBL" id="JAAAJB010000399">
    <property type="protein sequence ID" value="KAG0256664.1"/>
    <property type="molecule type" value="Genomic_DNA"/>
</dbReference>
<evidence type="ECO:0000256" key="4">
    <source>
        <dbReference type="ARBA" id="ARBA00022824"/>
    </source>
</evidence>
<dbReference type="PANTHER" id="PTHR11009">
    <property type="entry name" value="DER1-LIKE PROTEIN, DERLIN"/>
    <property type="match status" value="1"/>
</dbReference>
<comment type="similarity">
    <text evidence="2 7">Belongs to the derlin family.</text>
</comment>
<feature type="transmembrane region" description="Helical" evidence="7">
    <location>
        <begin position="117"/>
        <end position="134"/>
    </location>
</feature>
<keyword evidence="10" id="KW-1185">Reference proteome</keyword>
<keyword evidence="3 7" id="KW-0812">Transmembrane</keyword>
<evidence type="ECO:0000256" key="3">
    <source>
        <dbReference type="ARBA" id="ARBA00022692"/>
    </source>
</evidence>
<dbReference type="OrthoDB" id="1716531at2759"/>
<evidence type="ECO:0000256" key="8">
    <source>
        <dbReference type="SAM" id="MobiDB-lite"/>
    </source>
</evidence>
<dbReference type="GO" id="GO:0006950">
    <property type="term" value="P:response to stress"/>
    <property type="evidence" value="ECO:0007669"/>
    <property type="project" value="UniProtKB-ARBA"/>
</dbReference>
<feature type="region of interest" description="Disordered" evidence="8">
    <location>
        <begin position="220"/>
        <end position="249"/>
    </location>
</feature>
<evidence type="ECO:0000256" key="2">
    <source>
        <dbReference type="ARBA" id="ARBA00008917"/>
    </source>
</evidence>
<sequence>MAENELMQAYKSIPIVTRSLMTATVVFTFGTKFGLIPYSALMLSWNRILYSFQIHRLFTAFTVTGLNFQFLMDMYFLFNYGCELEQTTFAARTADFVWCIIFTSITSATIAPYFGEVYLFQALLSTLILLWSLANAERIVSFMFGFRFKAKYLPWVLAAYTSIANGAALPTTMLIGIASGYIYHYLDAVYPASGGPRLIPTPSILYSFFPRQEVTGAQFSGGSGRTTATHRPAQAQEAGHRWGTGHRLG</sequence>
<feature type="transmembrane region" description="Helical" evidence="7">
    <location>
        <begin position="20"/>
        <end position="45"/>
    </location>
</feature>
<feature type="transmembrane region" description="Helical" evidence="7">
    <location>
        <begin position="57"/>
        <end position="77"/>
    </location>
</feature>
<reference evidence="9" key="1">
    <citation type="journal article" date="2020" name="Fungal Divers.">
        <title>Resolving the Mortierellaceae phylogeny through synthesis of multi-gene phylogenetics and phylogenomics.</title>
        <authorList>
            <person name="Vandepol N."/>
            <person name="Liber J."/>
            <person name="Desiro A."/>
            <person name="Na H."/>
            <person name="Kennedy M."/>
            <person name="Barry K."/>
            <person name="Grigoriev I.V."/>
            <person name="Miller A.N."/>
            <person name="O'Donnell K."/>
            <person name="Stajich J.E."/>
            <person name="Bonito G."/>
        </authorList>
    </citation>
    <scope>NUCLEOTIDE SEQUENCE</scope>
    <source>
        <strain evidence="9">BC1065</strain>
    </source>
</reference>
<feature type="transmembrane region" description="Helical" evidence="7">
    <location>
        <begin position="89"/>
        <end position="111"/>
    </location>
</feature>
<evidence type="ECO:0000256" key="6">
    <source>
        <dbReference type="ARBA" id="ARBA00023136"/>
    </source>
</evidence>
<comment type="function">
    <text evidence="7">May be involved in the degradation of misfolded endoplasmic reticulum (ER) luminal proteins.</text>
</comment>
<protein>
    <recommendedName>
        <fullName evidence="7">Derlin</fullName>
    </recommendedName>
</protein>